<feature type="compositionally biased region" description="Basic and acidic residues" evidence="1">
    <location>
        <begin position="256"/>
        <end position="274"/>
    </location>
</feature>
<organism evidence="2 3">
    <name type="scientific">Magnetospirillum aberrantis SpK</name>
    <dbReference type="NCBI Taxonomy" id="908842"/>
    <lineage>
        <taxon>Bacteria</taxon>
        <taxon>Pseudomonadati</taxon>
        <taxon>Pseudomonadota</taxon>
        <taxon>Alphaproteobacteria</taxon>
        <taxon>Rhodospirillales</taxon>
        <taxon>Rhodospirillaceae</taxon>
        <taxon>Magnetospirillum</taxon>
    </lineage>
</organism>
<feature type="non-terminal residue" evidence="2">
    <location>
        <position position="291"/>
    </location>
</feature>
<evidence type="ECO:0000313" key="2">
    <source>
        <dbReference type="EMBL" id="NFV80407.1"/>
    </source>
</evidence>
<evidence type="ECO:0000313" key="3">
    <source>
        <dbReference type="Proteomes" id="UP000480684"/>
    </source>
</evidence>
<keyword evidence="3" id="KW-1185">Reference proteome</keyword>
<comment type="caution">
    <text evidence="2">The sequence shown here is derived from an EMBL/GenBank/DDBJ whole genome shotgun (WGS) entry which is preliminary data.</text>
</comment>
<dbReference type="EMBL" id="JAAIYP010000037">
    <property type="protein sequence ID" value="NFV80407.1"/>
    <property type="molecule type" value="Genomic_DNA"/>
</dbReference>
<feature type="region of interest" description="Disordered" evidence="1">
    <location>
        <begin position="237"/>
        <end position="274"/>
    </location>
</feature>
<evidence type="ECO:0008006" key="4">
    <source>
        <dbReference type="Google" id="ProtNLM"/>
    </source>
</evidence>
<name>A0A7C9UTY2_9PROT</name>
<sequence>MAKRPSRSGLLSRIAAPLAKAARKVVRRNQDEWDENEVHELMEAALAEADKAPARMTDDNFRLFAEQLARQEDGAFQVKLHVVSLVEFHEAVGDKWPKLAEKVLMIAEGVINAHIGAGNIFCRQGADCFVLIFRTCDNSEGRRRALIIAQELGTRLVGDQFVGGDIPLALAAEVSLEDGLNPDGSFNLAAIDNAVGEMRSIIAAQVTGGQQPRAWMRPGANTADKGGVRRHLLPGEAPRRQAGSDAPPPIPITDEVAPKTAKDPEWKPLEVSRPETLKDPTWVILEGVADR</sequence>
<accession>A0A7C9UTY2</accession>
<dbReference type="AlphaFoldDB" id="A0A7C9UTY2"/>
<reference evidence="2 3" key="1">
    <citation type="submission" date="2020-02" db="EMBL/GenBank/DDBJ databases">
        <authorList>
            <person name="Dziuba M."/>
            <person name="Kuznetsov B."/>
            <person name="Mardanov A."/>
            <person name="Ravin N."/>
            <person name="Grouzdev D."/>
        </authorList>
    </citation>
    <scope>NUCLEOTIDE SEQUENCE [LARGE SCALE GENOMIC DNA]</scope>
    <source>
        <strain evidence="2 3">SpK</strain>
    </source>
</reference>
<protein>
    <recommendedName>
        <fullName evidence="4">Diguanylate cyclase</fullName>
    </recommendedName>
</protein>
<evidence type="ECO:0000256" key="1">
    <source>
        <dbReference type="SAM" id="MobiDB-lite"/>
    </source>
</evidence>
<gene>
    <name evidence="2" type="ORF">G4223_09825</name>
</gene>
<dbReference type="Proteomes" id="UP000480684">
    <property type="component" value="Unassembled WGS sequence"/>
</dbReference>
<proteinExistence type="predicted"/>